<dbReference type="AlphaFoldDB" id="A0A7Y9LCU4"/>
<protein>
    <submittedName>
        <fullName evidence="2">Putative NBD/HSP70 family sugar kinase</fullName>
    </submittedName>
</protein>
<dbReference type="RefSeq" id="WP_179751320.1">
    <property type="nucleotide sequence ID" value="NZ_JACCBU010000001.1"/>
</dbReference>
<dbReference type="EMBL" id="JACCBU010000001">
    <property type="protein sequence ID" value="NYE71281.1"/>
    <property type="molecule type" value="Genomic_DNA"/>
</dbReference>
<sequence>MTLAKPSLGLLRSLTDEHVLNELVAAGRLTRAELSARTGISKPTIAESVRRLTDEGLLRDTGERSTGRGRSGSYFALADGLGAALAVEVTAAAIVAERLELSGATLARAVEEVPADPEPDGVAAALARAAERAIGDTGPARLAVVSAADPVDRATGRLVELPDSPFLVGELDPPAVLAPYVSGPVTVDNDVHWAARAELEDGGPADFVYLYLGAGLGAAIVSDGAVRRGAGGIAGEVSHVVTIGPDGRALPFTAVFERLGLHRPGSSAIDVPLLLRRLAGTGPEPTATADAVVAAVCGVLVTIISLTDPELIIVGGSWGTDERLITAVLERLRDQPRRTAVRSATAAADAPLTAVREFALTALRREVLARP</sequence>
<name>A0A7Y9LCU4_9ACTN</name>
<dbReference type="Pfam" id="PF13412">
    <property type="entry name" value="HTH_24"/>
    <property type="match status" value="1"/>
</dbReference>
<gene>
    <name evidence="2" type="ORF">BKA15_002610</name>
</gene>
<dbReference type="InterPro" id="IPR036390">
    <property type="entry name" value="WH_DNA-bd_sf"/>
</dbReference>
<evidence type="ECO:0000313" key="3">
    <source>
        <dbReference type="Proteomes" id="UP000569914"/>
    </source>
</evidence>
<dbReference type="InterPro" id="IPR000600">
    <property type="entry name" value="ROK"/>
</dbReference>
<dbReference type="SUPFAM" id="SSF53067">
    <property type="entry name" value="Actin-like ATPase domain"/>
    <property type="match status" value="1"/>
</dbReference>
<keyword evidence="2" id="KW-0808">Transferase</keyword>
<dbReference type="SUPFAM" id="SSF46785">
    <property type="entry name" value="Winged helix' DNA-binding domain"/>
    <property type="match status" value="1"/>
</dbReference>
<evidence type="ECO:0000313" key="2">
    <source>
        <dbReference type="EMBL" id="NYE71281.1"/>
    </source>
</evidence>
<dbReference type="GO" id="GO:0043565">
    <property type="term" value="F:sequence-specific DNA binding"/>
    <property type="evidence" value="ECO:0007669"/>
    <property type="project" value="InterPro"/>
</dbReference>
<dbReference type="PANTHER" id="PTHR18964">
    <property type="entry name" value="ROK (REPRESSOR, ORF, KINASE) FAMILY"/>
    <property type="match status" value="1"/>
</dbReference>
<proteinExistence type="inferred from homology"/>
<comment type="caution">
    <text evidence="2">The sequence shown here is derived from an EMBL/GenBank/DDBJ whole genome shotgun (WGS) entry which is preliminary data.</text>
</comment>
<dbReference type="Pfam" id="PF00480">
    <property type="entry name" value="ROK"/>
    <property type="match status" value="1"/>
</dbReference>
<organism evidence="2 3">
    <name type="scientific">Microlunatus parietis</name>
    <dbReference type="NCBI Taxonomy" id="682979"/>
    <lineage>
        <taxon>Bacteria</taxon>
        <taxon>Bacillati</taxon>
        <taxon>Actinomycetota</taxon>
        <taxon>Actinomycetes</taxon>
        <taxon>Propionibacteriales</taxon>
        <taxon>Propionibacteriaceae</taxon>
        <taxon>Microlunatus</taxon>
    </lineage>
</organism>
<accession>A0A7Y9LCU4</accession>
<dbReference type="GO" id="GO:0016301">
    <property type="term" value="F:kinase activity"/>
    <property type="evidence" value="ECO:0007669"/>
    <property type="project" value="UniProtKB-KW"/>
</dbReference>
<dbReference type="InterPro" id="IPR043129">
    <property type="entry name" value="ATPase_NBD"/>
</dbReference>
<dbReference type="InterPro" id="IPR000485">
    <property type="entry name" value="AsnC-type_HTH_dom"/>
</dbReference>
<dbReference type="InterPro" id="IPR036388">
    <property type="entry name" value="WH-like_DNA-bd_sf"/>
</dbReference>
<keyword evidence="3" id="KW-1185">Reference proteome</keyword>
<dbReference type="PRINTS" id="PR00033">
    <property type="entry name" value="HTHASNC"/>
</dbReference>
<dbReference type="Proteomes" id="UP000569914">
    <property type="component" value="Unassembled WGS sequence"/>
</dbReference>
<dbReference type="PANTHER" id="PTHR18964:SF149">
    <property type="entry name" value="BIFUNCTIONAL UDP-N-ACETYLGLUCOSAMINE 2-EPIMERASE_N-ACETYLMANNOSAMINE KINASE"/>
    <property type="match status" value="1"/>
</dbReference>
<evidence type="ECO:0000256" key="1">
    <source>
        <dbReference type="ARBA" id="ARBA00006479"/>
    </source>
</evidence>
<reference evidence="2 3" key="1">
    <citation type="submission" date="2020-07" db="EMBL/GenBank/DDBJ databases">
        <title>Sequencing the genomes of 1000 actinobacteria strains.</title>
        <authorList>
            <person name="Klenk H.-P."/>
        </authorList>
    </citation>
    <scope>NUCLEOTIDE SEQUENCE [LARGE SCALE GENOMIC DNA]</scope>
    <source>
        <strain evidence="2 3">DSM 22083</strain>
    </source>
</reference>
<dbReference type="Gene3D" id="3.30.420.40">
    <property type="match status" value="2"/>
</dbReference>
<comment type="similarity">
    <text evidence="1">Belongs to the ROK (NagC/XylR) family.</text>
</comment>
<keyword evidence="2" id="KW-0418">Kinase</keyword>
<dbReference type="Gene3D" id="1.10.10.10">
    <property type="entry name" value="Winged helix-like DNA-binding domain superfamily/Winged helix DNA-binding domain"/>
    <property type="match status" value="1"/>
</dbReference>